<protein>
    <recommendedName>
        <fullName evidence="5">CHHC U11-48K-type domain-containing protein</fullName>
    </recommendedName>
</protein>
<feature type="region of interest" description="Disordered" evidence="4">
    <location>
        <begin position="267"/>
        <end position="435"/>
    </location>
</feature>
<organism evidence="6 7">
    <name type="scientific">Cryptotermes secundus</name>
    <dbReference type="NCBI Taxonomy" id="105785"/>
    <lineage>
        <taxon>Eukaryota</taxon>
        <taxon>Metazoa</taxon>
        <taxon>Ecdysozoa</taxon>
        <taxon>Arthropoda</taxon>
        <taxon>Hexapoda</taxon>
        <taxon>Insecta</taxon>
        <taxon>Pterygota</taxon>
        <taxon>Neoptera</taxon>
        <taxon>Polyneoptera</taxon>
        <taxon>Dictyoptera</taxon>
        <taxon>Blattodea</taxon>
        <taxon>Blattoidea</taxon>
        <taxon>Termitoidae</taxon>
        <taxon>Kalotermitidae</taxon>
        <taxon>Cryptotermitinae</taxon>
        <taxon>Cryptotermes</taxon>
    </lineage>
</organism>
<feature type="compositionally biased region" description="Basic and acidic residues" evidence="4">
    <location>
        <begin position="267"/>
        <end position="283"/>
    </location>
</feature>
<keyword evidence="7" id="KW-1185">Reference proteome</keyword>
<evidence type="ECO:0000313" key="7">
    <source>
        <dbReference type="Proteomes" id="UP000235965"/>
    </source>
</evidence>
<reference evidence="6 7" key="1">
    <citation type="submission" date="2017-12" db="EMBL/GenBank/DDBJ databases">
        <title>Hemimetabolous genomes reveal molecular basis of termite eusociality.</title>
        <authorList>
            <person name="Harrison M.C."/>
            <person name="Jongepier E."/>
            <person name="Robertson H.M."/>
            <person name="Arning N."/>
            <person name="Bitard-Feildel T."/>
            <person name="Chao H."/>
            <person name="Childers C.P."/>
            <person name="Dinh H."/>
            <person name="Doddapaneni H."/>
            <person name="Dugan S."/>
            <person name="Gowin J."/>
            <person name="Greiner C."/>
            <person name="Han Y."/>
            <person name="Hu H."/>
            <person name="Hughes D.S.T."/>
            <person name="Huylmans A.-K."/>
            <person name="Kemena C."/>
            <person name="Kremer L.P.M."/>
            <person name="Lee S.L."/>
            <person name="Lopez-Ezquerra A."/>
            <person name="Mallet L."/>
            <person name="Monroy-Kuhn J.M."/>
            <person name="Moser A."/>
            <person name="Murali S.C."/>
            <person name="Muzny D.M."/>
            <person name="Otani S."/>
            <person name="Piulachs M.-D."/>
            <person name="Poelchau M."/>
            <person name="Qu J."/>
            <person name="Schaub F."/>
            <person name="Wada-Katsumata A."/>
            <person name="Worley K.C."/>
            <person name="Xie Q."/>
            <person name="Ylla G."/>
            <person name="Poulsen M."/>
            <person name="Gibbs R.A."/>
            <person name="Schal C."/>
            <person name="Richards S."/>
            <person name="Belles X."/>
            <person name="Korb J."/>
            <person name="Bornberg-Bauer E."/>
        </authorList>
    </citation>
    <scope>NUCLEOTIDE SEQUENCE [LARGE SCALE GENOMIC DNA]</scope>
    <source>
        <tissue evidence="6">Whole body</tissue>
    </source>
</reference>
<accession>A0A2J7PBJ1</accession>
<keyword evidence="2" id="KW-0863">Zinc-finger</keyword>
<name>A0A2J7PBJ1_9NEOP</name>
<dbReference type="OrthoDB" id="69229at2759"/>
<dbReference type="STRING" id="105785.A0A2J7PBJ1"/>
<dbReference type="Proteomes" id="UP000235965">
    <property type="component" value="Unassembled WGS sequence"/>
</dbReference>
<dbReference type="AlphaFoldDB" id="A0A2J7PBJ1"/>
<dbReference type="InParanoid" id="A0A2J7PBJ1"/>
<evidence type="ECO:0000256" key="3">
    <source>
        <dbReference type="ARBA" id="ARBA00022833"/>
    </source>
</evidence>
<proteinExistence type="predicted"/>
<gene>
    <name evidence="6" type="ORF">B7P43_G15277</name>
</gene>
<feature type="domain" description="CHHC U11-48K-type" evidence="5">
    <location>
        <begin position="47"/>
        <end position="74"/>
    </location>
</feature>
<evidence type="ECO:0000256" key="2">
    <source>
        <dbReference type="ARBA" id="ARBA00022771"/>
    </source>
</evidence>
<feature type="compositionally biased region" description="Basic residues" evidence="4">
    <location>
        <begin position="381"/>
        <end position="391"/>
    </location>
</feature>
<evidence type="ECO:0000313" key="6">
    <source>
        <dbReference type="EMBL" id="PNF13704.1"/>
    </source>
</evidence>
<dbReference type="PROSITE" id="PS51800">
    <property type="entry name" value="ZF_CHHC_U11_48K"/>
    <property type="match status" value="1"/>
</dbReference>
<feature type="compositionally biased region" description="Basic and acidic residues" evidence="4">
    <location>
        <begin position="338"/>
        <end position="368"/>
    </location>
</feature>
<dbReference type="Pfam" id="PF05253">
    <property type="entry name" value="zf-U11-48K"/>
    <property type="match status" value="1"/>
</dbReference>
<feature type="compositionally biased region" description="Basic and acidic residues" evidence="4">
    <location>
        <begin position="426"/>
        <end position="435"/>
    </location>
</feature>
<evidence type="ECO:0000256" key="1">
    <source>
        <dbReference type="ARBA" id="ARBA00022723"/>
    </source>
</evidence>
<keyword evidence="1" id="KW-0479">Metal-binding</keyword>
<keyword evidence="3" id="KW-0862">Zinc</keyword>
<dbReference type="InterPro" id="IPR022776">
    <property type="entry name" value="TRM13/UPF0224_CHHC_Znf_dom"/>
</dbReference>
<dbReference type="GO" id="GO:0008270">
    <property type="term" value="F:zinc ion binding"/>
    <property type="evidence" value="ECO:0007669"/>
    <property type="project" value="UniProtKB-KW"/>
</dbReference>
<feature type="compositionally biased region" description="Basic and acidic residues" evidence="4">
    <location>
        <begin position="306"/>
        <end position="328"/>
    </location>
</feature>
<sequence length="435" mass="51209">MAVDLEERMTQLNRLNDFIDNSRKKITTILSTLGWDEGNIRQKSREMVTCPLNSEHYVPADNLEKHVTLCSWRMEGYSEEDIPLPESCGPGESGIAIDKEMRTAIIREAAMQDPKMKTGIPAVGFDDRPIPKTMDRIICDFTPDERRVLYDFAVSKTGAPPVMKVEELHMPLQKEEQKRPKTFIERLAEERDAKRRKVSKKVHTNRKSYTEILREVLQNQMELYEDFLKQENEEFKFDTARKSRKEYDIDHDLLDSESTSIVACSSKKDSLRYKERTRDDQKDFKRHGHSQSLYRTQTKPGRSHLKHEDSHHFQQDRWQRKSEYDRGDGGTSHKSNSSHRDRSSSTHRDRSSSSHRDRSSSSHRDRNSKNLSTTVRETSERHHKSKYTHSHRREEFGKFKRRHRTHSSSDSSNSSEDIFHKRKRSRDAEFHMAQM</sequence>
<evidence type="ECO:0000259" key="5">
    <source>
        <dbReference type="PROSITE" id="PS51800"/>
    </source>
</evidence>
<comment type="caution">
    <text evidence="6">The sequence shown here is derived from an EMBL/GenBank/DDBJ whole genome shotgun (WGS) entry which is preliminary data.</text>
</comment>
<evidence type="ECO:0000256" key="4">
    <source>
        <dbReference type="SAM" id="MobiDB-lite"/>
    </source>
</evidence>
<feature type="compositionally biased region" description="Polar residues" evidence="4">
    <location>
        <begin position="290"/>
        <end position="300"/>
    </location>
</feature>
<dbReference type="EMBL" id="NEVH01027088">
    <property type="protein sequence ID" value="PNF13704.1"/>
    <property type="molecule type" value="Genomic_DNA"/>
</dbReference>